<sequence length="431" mass="46060">MSQDTPSGPFTDPGATIMIPTPGGARTAFAGVPAANVAPLPASAGGLNPLLRAANPLIELAVPLQSLPTHPNIEELRAQLIQMIRAFETQGRAAGYDDEKLGAARYCLCTFLDEAISGTPWGAGVWGVRSLLVTFHNEASGGERFFLILQRLAQNPTANVDVLELIYVMLSLGFEGRYRLIDGGRSQLDTIRERLEQMIRGQRGASERALSPRWLPEKQERKPLLQLVPLWVAAAIAAVVLVIANLALSFHLNGLSDRVFEALHAIRLPSPPPAAAPVPRPPPALAPKLSQFLAPEIAKGLVRVSETPDRTIVTINGDGLFASASAQLDPGFEPLIQRIGDALKTVPGKVVVAGHTDNQRLVSARFPSNWHLSQARAETVRDMLAARTGTPARFTAEGRGDTEPAAPNDTAANRAKNRRVDITILAPGAAP</sequence>
<dbReference type="CDD" id="cd07185">
    <property type="entry name" value="OmpA_C-like"/>
    <property type="match status" value="1"/>
</dbReference>
<dbReference type="Gene3D" id="3.30.1330.60">
    <property type="entry name" value="OmpA-like domain"/>
    <property type="match status" value="1"/>
</dbReference>
<keyword evidence="3" id="KW-1133">Transmembrane helix</keyword>
<dbReference type="GO" id="GO:0016020">
    <property type="term" value="C:membrane"/>
    <property type="evidence" value="ECO:0007669"/>
    <property type="project" value="UniProtKB-UniRule"/>
</dbReference>
<protein>
    <submittedName>
        <fullName evidence="5">OmpA/MotB family outer membrane protein</fullName>
    </submittedName>
</protein>
<dbReference type="InterPro" id="IPR017732">
    <property type="entry name" value="T4/T6SS_DotU"/>
</dbReference>
<evidence type="ECO:0000313" key="5">
    <source>
        <dbReference type="EMBL" id="SAL76893.1"/>
    </source>
</evidence>
<dbReference type="NCBIfam" id="NF038228">
    <property type="entry name" value="IcmH_DotU_IVB"/>
    <property type="match status" value="1"/>
</dbReference>
<keyword evidence="6" id="KW-1185">Reference proteome</keyword>
<dbReference type="InterPro" id="IPR017733">
    <property type="entry name" value="OmpA-like_dom_proteobacteria"/>
</dbReference>
<evidence type="ECO:0000256" key="3">
    <source>
        <dbReference type="SAM" id="Phobius"/>
    </source>
</evidence>
<proteinExistence type="predicted"/>
<dbReference type="Pfam" id="PF00691">
    <property type="entry name" value="OmpA"/>
    <property type="match status" value="1"/>
</dbReference>
<dbReference type="RefSeq" id="WP_087647129.1">
    <property type="nucleotide sequence ID" value="NZ_FCON02000068.1"/>
</dbReference>
<keyword evidence="1 3" id="KW-0472">Membrane</keyword>
<dbReference type="Pfam" id="PF09850">
    <property type="entry name" value="DotU"/>
    <property type="match status" value="1"/>
</dbReference>
<organism evidence="5 6">
    <name type="scientific">Caballeronia choica</name>
    <dbReference type="NCBI Taxonomy" id="326476"/>
    <lineage>
        <taxon>Bacteria</taxon>
        <taxon>Pseudomonadati</taxon>
        <taxon>Pseudomonadota</taxon>
        <taxon>Betaproteobacteria</taxon>
        <taxon>Burkholderiales</taxon>
        <taxon>Burkholderiaceae</taxon>
        <taxon>Caballeronia</taxon>
    </lineage>
</organism>
<feature type="transmembrane region" description="Helical" evidence="3">
    <location>
        <begin position="228"/>
        <end position="248"/>
    </location>
</feature>
<dbReference type="PANTHER" id="PTHR38033:SF1">
    <property type="entry name" value="DOTU FAMILY TYPE IV_VI SECRETION SYSTEM PROTEIN"/>
    <property type="match status" value="1"/>
</dbReference>
<dbReference type="InterPro" id="IPR006665">
    <property type="entry name" value="OmpA-like"/>
</dbReference>
<comment type="caution">
    <text evidence="5">The sequence shown here is derived from an EMBL/GenBank/DDBJ whole genome shotgun (WGS) entry which is preliminary data.</text>
</comment>
<evidence type="ECO:0000256" key="1">
    <source>
        <dbReference type="PROSITE-ProRule" id="PRU00473"/>
    </source>
</evidence>
<dbReference type="InterPro" id="IPR038522">
    <property type="entry name" value="T4/T6SS_DotU_sf"/>
</dbReference>
<evidence type="ECO:0000313" key="6">
    <source>
        <dbReference type="Proteomes" id="UP000054770"/>
    </source>
</evidence>
<dbReference type="EMBL" id="FCON02000068">
    <property type="protein sequence ID" value="SAL76893.1"/>
    <property type="molecule type" value="Genomic_DNA"/>
</dbReference>
<dbReference type="PANTHER" id="PTHR38033">
    <property type="entry name" value="MEMBRANE PROTEIN-RELATED"/>
    <property type="match status" value="1"/>
</dbReference>
<evidence type="ECO:0000256" key="2">
    <source>
        <dbReference type="SAM" id="MobiDB-lite"/>
    </source>
</evidence>
<dbReference type="OrthoDB" id="345640at2"/>
<dbReference type="AlphaFoldDB" id="A0A158K855"/>
<feature type="region of interest" description="Disordered" evidence="2">
    <location>
        <begin position="394"/>
        <end position="418"/>
    </location>
</feature>
<accession>A0A158K855</accession>
<dbReference type="SUPFAM" id="SSF103088">
    <property type="entry name" value="OmpA-like"/>
    <property type="match status" value="1"/>
</dbReference>
<dbReference type="InterPro" id="IPR036737">
    <property type="entry name" value="OmpA-like_sf"/>
</dbReference>
<dbReference type="NCBIfam" id="TIGR03350">
    <property type="entry name" value="type_VI_ompA"/>
    <property type="match status" value="1"/>
</dbReference>
<name>A0A158K855_9BURK</name>
<feature type="domain" description="OmpA-like" evidence="4">
    <location>
        <begin position="308"/>
        <end position="428"/>
    </location>
</feature>
<dbReference type="NCBIfam" id="TIGR03349">
    <property type="entry name" value="IV_VI_DotU"/>
    <property type="match status" value="1"/>
</dbReference>
<dbReference type="Proteomes" id="UP000054770">
    <property type="component" value="Unassembled WGS sequence"/>
</dbReference>
<dbReference type="PROSITE" id="PS51123">
    <property type="entry name" value="OMPA_2"/>
    <property type="match status" value="1"/>
</dbReference>
<dbReference type="Gene3D" id="1.25.40.590">
    <property type="entry name" value="Type IV / VI secretion system, DotU"/>
    <property type="match status" value="1"/>
</dbReference>
<evidence type="ECO:0000259" key="4">
    <source>
        <dbReference type="PROSITE" id="PS51123"/>
    </source>
</evidence>
<gene>
    <name evidence="5" type="ORF">AWB68_05078</name>
</gene>
<reference evidence="5" key="1">
    <citation type="submission" date="2016-01" db="EMBL/GenBank/DDBJ databases">
        <authorList>
            <person name="Peeters C."/>
        </authorList>
    </citation>
    <scope>NUCLEOTIDE SEQUENCE [LARGE SCALE GENOMIC DNA]</scope>
    <source>
        <strain evidence="5">LMG 22940</strain>
    </source>
</reference>
<keyword evidence="3" id="KW-0812">Transmembrane</keyword>